<feature type="non-terminal residue" evidence="3">
    <location>
        <position position="241"/>
    </location>
</feature>
<feature type="compositionally biased region" description="Basic and acidic residues" evidence="1">
    <location>
        <begin position="227"/>
        <end position="241"/>
    </location>
</feature>
<reference evidence="3" key="1">
    <citation type="submission" date="2013-08" db="EMBL/GenBank/DDBJ databases">
        <authorList>
            <person name="Mendez C."/>
            <person name="Richter M."/>
            <person name="Ferrer M."/>
            <person name="Sanchez J."/>
        </authorList>
    </citation>
    <scope>NUCLEOTIDE SEQUENCE</scope>
</reference>
<dbReference type="AlphaFoldDB" id="T1ABX8"/>
<evidence type="ECO:0000313" key="3">
    <source>
        <dbReference type="EMBL" id="EQD54098.1"/>
    </source>
</evidence>
<keyword evidence="3" id="KW-0436">Ligase</keyword>
<dbReference type="InterPro" id="IPR004143">
    <property type="entry name" value="BPL_LPL_catalytic"/>
</dbReference>
<dbReference type="PANTHER" id="PTHR43679">
    <property type="entry name" value="OCTANOYLTRANSFERASE LIPM-RELATED"/>
    <property type="match status" value="1"/>
</dbReference>
<dbReference type="GO" id="GO:0016874">
    <property type="term" value="F:ligase activity"/>
    <property type="evidence" value="ECO:0007669"/>
    <property type="project" value="UniProtKB-KW"/>
</dbReference>
<dbReference type="InterPro" id="IPR045864">
    <property type="entry name" value="aa-tRNA-synth_II/BPL/LPL"/>
</dbReference>
<feature type="region of interest" description="Disordered" evidence="1">
    <location>
        <begin position="217"/>
        <end position="241"/>
    </location>
</feature>
<feature type="domain" description="BPL/LPL catalytic" evidence="2">
    <location>
        <begin position="25"/>
        <end position="218"/>
    </location>
</feature>
<protein>
    <submittedName>
        <fullName evidence="3">Biotin/lipoate A/B protein ligase</fullName>
    </submittedName>
</protein>
<gene>
    <name evidence="3" type="ORF">B2A_06129</name>
</gene>
<organism evidence="3">
    <name type="scientific">mine drainage metagenome</name>
    <dbReference type="NCBI Taxonomy" id="410659"/>
    <lineage>
        <taxon>unclassified sequences</taxon>
        <taxon>metagenomes</taxon>
        <taxon>ecological metagenomes</taxon>
    </lineage>
</organism>
<dbReference type="Gene3D" id="3.30.930.10">
    <property type="entry name" value="Bira Bifunctional Protein, Domain 2"/>
    <property type="match status" value="1"/>
</dbReference>
<dbReference type="SUPFAM" id="SSF55681">
    <property type="entry name" value="Class II aaRS and biotin synthetases"/>
    <property type="match status" value="1"/>
</dbReference>
<dbReference type="PROSITE" id="PS51733">
    <property type="entry name" value="BPL_LPL_CATALYTIC"/>
    <property type="match status" value="1"/>
</dbReference>
<dbReference type="PANTHER" id="PTHR43679:SF2">
    <property type="entry name" value="OCTANOYL-[GCVH]:PROTEIN N-OCTANOYLTRANSFERASE"/>
    <property type="match status" value="1"/>
</dbReference>
<evidence type="ECO:0000259" key="2">
    <source>
        <dbReference type="PROSITE" id="PS51733"/>
    </source>
</evidence>
<dbReference type="Pfam" id="PF21948">
    <property type="entry name" value="LplA-B_cat"/>
    <property type="match status" value="1"/>
</dbReference>
<proteinExistence type="predicted"/>
<accession>T1ABX8</accession>
<evidence type="ECO:0000256" key="1">
    <source>
        <dbReference type="SAM" id="MobiDB-lite"/>
    </source>
</evidence>
<sequence>MDIGPCEPFRAQAFAESVAVSVARGEAPDTLILCRPDRPYVSLGFHQVSSEELEFAELKRRDLPVVRRVTGGGTTFLDPSQVFYQLVYRAQPAPGLSGGPTDFAEALRAPLALLEAFGLPARLRPPSDLVIAGRKVSGNAGGTWEDAHLLVGGLLGTADVEAMAAVLRCPSEGFRTFLEEEMARALTGLDQEMPDPPSPAELSRRLRAAFEEFGPWTLAPGPPLPTEEERFLHEVLPRHRD</sequence>
<reference evidence="3" key="2">
    <citation type="journal article" date="2014" name="ISME J.">
        <title>Microbial stratification in low pH oxic and suboxic macroscopic growths along an acid mine drainage.</title>
        <authorList>
            <person name="Mendez-Garcia C."/>
            <person name="Mesa V."/>
            <person name="Sprenger R.R."/>
            <person name="Richter M."/>
            <person name="Diez M.S."/>
            <person name="Solano J."/>
            <person name="Bargiela R."/>
            <person name="Golyshina O.V."/>
            <person name="Manteca A."/>
            <person name="Ramos J.L."/>
            <person name="Gallego J.R."/>
            <person name="Llorente I."/>
            <person name="Martins Dos Santos V.A."/>
            <person name="Jensen O.N."/>
            <person name="Pelaez A.I."/>
            <person name="Sanchez J."/>
            <person name="Ferrer M."/>
        </authorList>
    </citation>
    <scope>NUCLEOTIDE SEQUENCE</scope>
</reference>
<dbReference type="EMBL" id="AUZZ01004312">
    <property type="protein sequence ID" value="EQD54098.1"/>
    <property type="molecule type" value="Genomic_DNA"/>
</dbReference>
<comment type="caution">
    <text evidence="3">The sequence shown here is derived from an EMBL/GenBank/DDBJ whole genome shotgun (WGS) entry which is preliminary data.</text>
</comment>
<name>T1ABX8_9ZZZZ</name>
<dbReference type="InterPro" id="IPR050664">
    <property type="entry name" value="Octanoyltrans_LipM/LipL"/>
</dbReference>